<keyword evidence="8" id="KW-1185">Reference proteome</keyword>
<dbReference type="InterPro" id="IPR051323">
    <property type="entry name" value="AtsK-like"/>
</dbReference>
<evidence type="ECO:0000313" key="7">
    <source>
        <dbReference type="EMBL" id="KAJ3054560.1"/>
    </source>
</evidence>
<dbReference type="AlphaFoldDB" id="A0AAD5X4E0"/>
<proteinExistence type="inferred from homology"/>
<comment type="similarity">
    <text evidence="1">Belongs to the TfdA dioxygenase family.</text>
</comment>
<dbReference type="GO" id="GO:0046872">
    <property type="term" value="F:metal ion binding"/>
    <property type="evidence" value="ECO:0007669"/>
    <property type="project" value="UniProtKB-KW"/>
</dbReference>
<dbReference type="SUPFAM" id="SSF51197">
    <property type="entry name" value="Clavaminate synthase-like"/>
    <property type="match status" value="1"/>
</dbReference>
<keyword evidence="2" id="KW-0479">Metal-binding</keyword>
<dbReference type="Pfam" id="PF02668">
    <property type="entry name" value="TauD"/>
    <property type="match status" value="1"/>
</dbReference>
<accession>A0AAD5X4E0</accession>
<evidence type="ECO:0000256" key="1">
    <source>
        <dbReference type="ARBA" id="ARBA00005896"/>
    </source>
</evidence>
<dbReference type="GO" id="GO:0016706">
    <property type="term" value="F:2-oxoglutarate-dependent dioxygenase activity"/>
    <property type="evidence" value="ECO:0007669"/>
    <property type="project" value="TreeGrafter"/>
</dbReference>
<dbReference type="Gene3D" id="3.60.130.10">
    <property type="entry name" value="Clavaminate synthase-like"/>
    <property type="match status" value="1"/>
</dbReference>
<keyword evidence="5" id="KW-0408">Iron</keyword>
<organism evidence="7 8">
    <name type="scientific">Rhizophlyctis rosea</name>
    <dbReference type="NCBI Taxonomy" id="64517"/>
    <lineage>
        <taxon>Eukaryota</taxon>
        <taxon>Fungi</taxon>
        <taxon>Fungi incertae sedis</taxon>
        <taxon>Chytridiomycota</taxon>
        <taxon>Chytridiomycota incertae sedis</taxon>
        <taxon>Chytridiomycetes</taxon>
        <taxon>Rhizophlyctidales</taxon>
        <taxon>Rhizophlyctidaceae</taxon>
        <taxon>Rhizophlyctis</taxon>
    </lineage>
</organism>
<evidence type="ECO:0000256" key="5">
    <source>
        <dbReference type="ARBA" id="ARBA00023004"/>
    </source>
</evidence>
<feature type="domain" description="TauD/TfdA-like" evidence="6">
    <location>
        <begin position="56"/>
        <end position="305"/>
    </location>
</feature>
<dbReference type="InterPro" id="IPR042098">
    <property type="entry name" value="TauD-like_sf"/>
</dbReference>
<gene>
    <name evidence="7" type="ORF">HK097_001444</name>
</gene>
<evidence type="ECO:0000313" key="8">
    <source>
        <dbReference type="Proteomes" id="UP001212841"/>
    </source>
</evidence>
<comment type="caution">
    <text evidence="7">The sequence shown here is derived from an EMBL/GenBank/DDBJ whole genome shotgun (WGS) entry which is preliminary data.</text>
</comment>
<dbReference type="GO" id="GO:0005737">
    <property type="term" value="C:cytoplasm"/>
    <property type="evidence" value="ECO:0007669"/>
    <property type="project" value="TreeGrafter"/>
</dbReference>
<evidence type="ECO:0000259" key="6">
    <source>
        <dbReference type="Pfam" id="PF02668"/>
    </source>
</evidence>
<name>A0AAD5X4E0_9FUNG</name>
<sequence>MAPPHSELDHRNPVTALYATPEKDQIPELVTAFHKANVKSSINLDKYPSLKHLGRRDLSPYLGTEIIGLDLTQVTEEQVEDLKKLIIERGVLHFRDQEKLGKPELVEFGKKFGPPHIHPTIPAPADAPELIYVHSDPTRQNAAESWHSDVTFEEQPAKYSILKFDVTPEVGGDTAFTDTFAAYDKLSDKLKEILSTLEAEHSGVHVFGKFPLKSADNPINTNVHPVIRSHPVTGRHALYVNGNFTTKIIGLHKKESDFLLNYLYNHIANCVEAQVRVRWTNHSVALWDNTHTQHSAIADFFPALRSGHRYTSYGERPFYKPRPDLGNGNGLYDTPGWKRLLETGERYARTSDPVKEGDSRA</sequence>
<dbReference type="PANTHER" id="PTHR30468:SF1">
    <property type="entry name" value="ALPHA-KETOGLUTARATE-DEPENDENT SULFONATE DIOXYGENASE"/>
    <property type="match status" value="1"/>
</dbReference>
<reference evidence="7" key="1">
    <citation type="submission" date="2020-05" db="EMBL/GenBank/DDBJ databases">
        <title>Phylogenomic resolution of chytrid fungi.</title>
        <authorList>
            <person name="Stajich J.E."/>
            <person name="Amses K."/>
            <person name="Simmons R."/>
            <person name="Seto K."/>
            <person name="Myers J."/>
            <person name="Bonds A."/>
            <person name="Quandt C.A."/>
            <person name="Barry K."/>
            <person name="Liu P."/>
            <person name="Grigoriev I."/>
            <person name="Longcore J.E."/>
            <person name="James T.Y."/>
        </authorList>
    </citation>
    <scope>NUCLEOTIDE SEQUENCE</scope>
    <source>
        <strain evidence="7">JEL0318</strain>
    </source>
</reference>
<protein>
    <recommendedName>
        <fullName evidence="6">TauD/TfdA-like domain-containing protein</fullName>
    </recommendedName>
</protein>
<dbReference type="EMBL" id="JADGJD010000129">
    <property type="protein sequence ID" value="KAJ3054560.1"/>
    <property type="molecule type" value="Genomic_DNA"/>
</dbReference>
<evidence type="ECO:0000256" key="4">
    <source>
        <dbReference type="ARBA" id="ARBA00023002"/>
    </source>
</evidence>
<evidence type="ECO:0000256" key="3">
    <source>
        <dbReference type="ARBA" id="ARBA00022964"/>
    </source>
</evidence>
<dbReference type="Proteomes" id="UP001212841">
    <property type="component" value="Unassembled WGS sequence"/>
</dbReference>
<dbReference type="PANTHER" id="PTHR30468">
    <property type="entry name" value="ALPHA-KETOGLUTARATE-DEPENDENT SULFONATE DIOXYGENASE"/>
    <property type="match status" value="1"/>
</dbReference>
<dbReference type="InterPro" id="IPR003819">
    <property type="entry name" value="TauD/TfdA-like"/>
</dbReference>
<keyword evidence="4" id="KW-0560">Oxidoreductase</keyword>
<keyword evidence="3" id="KW-0223">Dioxygenase</keyword>
<evidence type="ECO:0000256" key="2">
    <source>
        <dbReference type="ARBA" id="ARBA00022723"/>
    </source>
</evidence>